<keyword evidence="1" id="KW-1133">Transmembrane helix</keyword>
<dbReference type="OrthoDB" id="1701429at2"/>
<keyword evidence="1" id="KW-0812">Transmembrane</keyword>
<dbReference type="Proteomes" id="UP000294919">
    <property type="component" value="Unassembled WGS sequence"/>
</dbReference>
<gene>
    <name evidence="2" type="ORF">EV214_1155</name>
</gene>
<feature type="transmembrane region" description="Helical" evidence="1">
    <location>
        <begin position="173"/>
        <end position="197"/>
    </location>
</feature>
<protein>
    <submittedName>
        <fullName evidence="2">Uncharacterized protein</fullName>
    </submittedName>
</protein>
<feature type="transmembrane region" description="Helical" evidence="1">
    <location>
        <begin position="121"/>
        <end position="140"/>
    </location>
</feature>
<evidence type="ECO:0000313" key="2">
    <source>
        <dbReference type="EMBL" id="TCO73617.1"/>
    </source>
</evidence>
<organism evidence="2 3">
    <name type="scientific">Marinisporobacter balticus</name>
    <dbReference type="NCBI Taxonomy" id="2018667"/>
    <lineage>
        <taxon>Bacteria</taxon>
        <taxon>Bacillati</taxon>
        <taxon>Bacillota</taxon>
        <taxon>Clostridia</taxon>
        <taxon>Peptostreptococcales</taxon>
        <taxon>Thermotaleaceae</taxon>
        <taxon>Marinisporobacter</taxon>
    </lineage>
</organism>
<dbReference type="AlphaFoldDB" id="A0A4R2KM35"/>
<evidence type="ECO:0000313" key="3">
    <source>
        <dbReference type="Proteomes" id="UP000294919"/>
    </source>
</evidence>
<proteinExistence type="predicted"/>
<evidence type="ECO:0000256" key="1">
    <source>
        <dbReference type="SAM" id="Phobius"/>
    </source>
</evidence>
<keyword evidence="1" id="KW-0472">Membrane</keyword>
<dbReference type="RefSeq" id="WP_132245758.1">
    <property type="nucleotide sequence ID" value="NZ_SLWV01000015.1"/>
</dbReference>
<name>A0A4R2KM35_9FIRM</name>
<keyword evidence="3" id="KW-1185">Reference proteome</keyword>
<feature type="transmembrane region" description="Helical" evidence="1">
    <location>
        <begin position="97"/>
        <end position="115"/>
    </location>
</feature>
<sequence>MNFLKDIIQTNKSIVPKAFYLALKNWQIIFTGLVYSIISILLFRIVFVFWILAGIVVTLVVSALFSNYLYLVENIIRYGKITLDDFKKGFTVYIRKIYGIVVVIWLVNYAVSLLLSPILNIKIGFVSLWMLVQGVGFILLNPLPEMIYQKEYALGESFSYAFSFIKENWIDWFVPNIILGLLFYSIMGRTIIFNMLMGGIGFSLSSGSFIMYFAGQLLLSYTMIYRGLLFDILSMTTRRKRMFMRNVYK</sequence>
<feature type="transmembrane region" description="Helical" evidence="1">
    <location>
        <begin position="209"/>
        <end position="233"/>
    </location>
</feature>
<feature type="transmembrane region" description="Helical" evidence="1">
    <location>
        <begin position="21"/>
        <end position="43"/>
    </location>
</feature>
<dbReference type="EMBL" id="SLWV01000015">
    <property type="protein sequence ID" value="TCO73617.1"/>
    <property type="molecule type" value="Genomic_DNA"/>
</dbReference>
<accession>A0A4R2KM35</accession>
<comment type="caution">
    <text evidence="2">The sequence shown here is derived from an EMBL/GenBank/DDBJ whole genome shotgun (WGS) entry which is preliminary data.</text>
</comment>
<feature type="transmembrane region" description="Helical" evidence="1">
    <location>
        <begin position="49"/>
        <end position="71"/>
    </location>
</feature>
<reference evidence="2 3" key="1">
    <citation type="submission" date="2019-03" db="EMBL/GenBank/DDBJ databases">
        <title>Genomic Encyclopedia of Type Strains, Phase IV (KMG-IV): sequencing the most valuable type-strain genomes for metagenomic binning, comparative biology and taxonomic classification.</title>
        <authorList>
            <person name="Goeker M."/>
        </authorList>
    </citation>
    <scope>NUCLEOTIDE SEQUENCE [LARGE SCALE GENOMIC DNA]</scope>
    <source>
        <strain evidence="2 3">DSM 102940</strain>
    </source>
</reference>